<sequence>MQPELVEQIRQQHAPWLMELESLAVNALITDNWKDLFNCIYEKMEQLDQQTMEQSQQLNEFELSTKTGVLSLALVIEGWEEDYASKLS</sequence>
<dbReference type="AlphaFoldDB" id="A0A6B3NKW5"/>
<reference evidence="1" key="1">
    <citation type="submission" date="2019-11" db="EMBL/GenBank/DDBJ databases">
        <title>Genomic insights into an expanded diversity of filamentous marine cyanobacteria reveals the extraordinary biosynthetic potential of Moorea and Okeania.</title>
        <authorList>
            <person name="Ferreira Leao T."/>
            <person name="Wang M."/>
            <person name="Moss N."/>
            <person name="Da Silva R."/>
            <person name="Sanders J."/>
            <person name="Nurk S."/>
            <person name="Gurevich A."/>
            <person name="Humphrey G."/>
            <person name="Reher R."/>
            <person name="Zhu Q."/>
            <person name="Belda-Ferre P."/>
            <person name="Glukhov E."/>
            <person name="Rex R."/>
            <person name="Dorrestein P.C."/>
            <person name="Knight R."/>
            <person name="Pevzner P."/>
            <person name="Gerwick W.H."/>
            <person name="Gerwick L."/>
        </authorList>
    </citation>
    <scope>NUCLEOTIDE SEQUENCE</scope>
    <source>
        <strain evidence="1">SIO1C4</strain>
    </source>
</reference>
<accession>A0A6B3NKW5</accession>
<gene>
    <name evidence="1" type="ORF">F6J89_24990</name>
</gene>
<protein>
    <submittedName>
        <fullName evidence="1">Uncharacterized protein</fullName>
    </submittedName>
</protein>
<organism evidence="1">
    <name type="scientific">Symploca sp. SIO1C4</name>
    <dbReference type="NCBI Taxonomy" id="2607765"/>
    <lineage>
        <taxon>Bacteria</taxon>
        <taxon>Bacillati</taxon>
        <taxon>Cyanobacteriota</taxon>
        <taxon>Cyanophyceae</taxon>
        <taxon>Coleofasciculales</taxon>
        <taxon>Coleofasciculaceae</taxon>
        <taxon>Symploca</taxon>
    </lineage>
</organism>
<proteinExistence type="predicted"/>
<comment type="caution">
    <text evidence="1">The sequence shown here is derived from an EMBL/GenBank/DDBJ whole genome shotgun (WGS) entry which is preliminary data.</text>
</comment>
<evidence type="ECO:0000313" key="1">
    <source>
        <dbReference type="EMBL" id="NER30784.1"/>
    </source>
</evidence>
<name>A0A6B3NKW5_9CYAN</name>
<dbReference type="EMBL" id="JAAHFQ010000643">
    <property type="protein sequence ID" value="NER30784.1"/>
    <property type="molecule type" value="Genomic_DNA"/>
</dbReference>